<keyword evidence="3" id="KW-1185">Reference proteome</keyword>
<feature type="transmembrane region" description="Helical" evidence="1">
    <location>
        <begin position="501"/>
        <end position="519"/>
    </location>
</feature>
<feature type="transmembrane region" description="Helical" evidence="1">
    <location>
        <begin position="477"/>
        <end position="495"/>
    </location>
</feature>
<organism evidence="2 3">
    <name type="scientific">Holdemania filiformis</name>
    <dbReference type="NCBI Taxonomy" id="61171"/>
    <lineage>
        <taxon>Bacteria</taxon>
        <taxon>Bacillati</taxon>
        <taxon>Bacillota</taxon>
        <taxon>Erysipelotrichia</taxon>
        <taxon>Erysipelotrichales</taxon>
        <taxon>Erysipelotrichaceae</taxon>
        <taxon>Holdemania</taxon>
    </lineage>
</organism>
<evidence type="ECO:0000313" key="2">
    <source>
        <dbReference type="EMBL" id="RGR70679.1"/>
    </source>
</evidence>
<dbReference type="EMBL" id="QRUP01000020">
    <property type="protein sequence ID" value="RGR70679.1"/>
    <property type="molecule type" value="Genomic_DNA"/>
</dbReference>
<name>A0A412FRE8_9FIRM</name>
<feature type="transmembrane region" description="Helical" evidence="1">
    <location>
        <begin position="206"/>
        <end position="224"/>
    </location>
</feature>
<comment type="caution">
    <text evidence="2">The sequence shown here is derived from an EMBL/GenBank/DDBJ whole genome shotgun (WGS) entry which is preliminary data.</text>
</comment>
<dbReference type="AlphaFoldDB" id="A0A412FRE8"/>
<feature type="transmembrane region" description="Helical" evidence="1">
    <location>
        <begin position="145"/>
        <end position="165"/>
    </location>
</feature>
<dbReference type="GeneID" id="83016489"/>
<feature type="transmembrane region" description="Helical" evidence="1">
    <location>
        <begin position="12"/>
        <end position="28"/>
    </location>
</feature>
<feature type="transmembrane region" description="Helical" evidence="1">
    <location>
        <begin position="442"/>
        <end position="465"/>
    </location>
</feature>
<feature type="transmembrane region" description="Helical" evidence="1">
    <location>
        <begin position="116"/>
        <end position="133"/>
    </location>
</feature>
<dbReference type="RefSeq" id="WP_117895740.1">
    <property type="nucleotide sequence ID" value="NZ_CABJCV010000020.1"/>
</dbReference>
<protein>
    <recommendedName>
        <fullName evidence="4">O-antigen ligase domain-containing protein</fullName>
    </recommendedName>
</protein>
<feature type="transmembrane region" description="Helical" evidence="1">
    <location>
        <begin position="286"/>
        <end position="308"/>
    </location>
</feature>
<accession>A0A412FRE8</accession>
<evidence type="ECO:0000256" key="1">
    <source>
        <dbReference type="SAM" id="Phobius"/>
    </source>
</evidence>
<dbReference type="InterPro" id="IPR049504">
    <property type="entry name" value="O-antigen_lig"/>
</dbReference>
<keyword evidence="1" id="KW-0812">Transmembrane</keyword>
<evidence type="ECO:0008006" key="4">
    <source>
        <dbReference type="Google" id="ProtNLM"/>
    </source>
</evidence>
<feature type="transmembrane region" description="Helical" evidence="1">
    <location>
        <begin position="73"/>
        <end position="96"/>
    </location>
</feature>
<reference evidence="2 3" key="1">
    <citation type="submission" date="2018-08" db="EMBL/GenBank/DDBJ databases">
        <title>A genome reference for cultivated species of the human gut microbiota.</title>
        <authorList>
            <person name="Zou Y."/>
            <person name="Xue W."/>
            <person name="Luo G."/>
        </authorList>
    </citation>
    <scope>NUCLEOTIDE SEQUENCE [LARGE SCALE GENOMIC DNA]</scope>
    <source>
        <strain evidence="2 3">AF24-29</strain>
    </source>
</reference>
<feature type="transmembrane region" description="Helical" evidence="1">
    <location>
        <begin position="48"/>
        <end position="66"/>
    </location>
</feature>
<dbReference type="Pfam" id="PF13425">
    <property type="entry name" value="O-antigen_lig"/>
    <property type="match status" value="1"/>
</dbReference>
<keyword evidence="1" id="KW-0472">Membrane</keyword>
<feature type="transmembrane region" description="Helical" evidence="1">
    <location>
        <begin position="260"/>
        <end position="277"/>
    </location>
</feature>
<evidence type="ECO:0000313" key="3">
    <source>
        <dbReference type="Proteomes" id="UP000284178"/>
    </source>
</evidence>
<keyword evidence="1" id="KW-1133">Transmembrane helix</keyword>
<proteinExistence type="predicted"/>
<gene>
    <name evidence="2" type="ORF">DWY25_13895</name>
</gene>
<dbReference type="Proteomes" id="UP000284178">
    <property type="component" value="Unassembled WGS sequence"/>
</dbReference>
<sequence length="526" mass="59716">MTKIKSVFHSHKAMKGFVLLLFIIQPLIDLDYLIYPFLDQFGIPRPSTIIRFLIIPLAVLWTFFLADKNKKKTLLFGGLYGLALAVYFLLHIRQGAQIYKSLYLTPNFFFQLSKEITYFLTLVIPYGMIYAVVHLQLTEKIVKGVTVALSCLTALPIFIGDLFVFGESTYAGMTAAPFLSWFLGIYADPTKIHPRQLASKFFFEEGNTVGILMFMLLPLLYLFFQRSTSKKERIALGALIGIHSLSMIILSTRVATFGTVLIPVGFLVLYLFTTLIMKENRLEKTVLFFCAAAAAISGCILPFSPAVVNQNIDSANTAILLQDDYLRRELGTSLENTTELKTSDYYRFMFEAYGIRANLMASVPTQYYMEWYYYTADPKFWVDVLELPLEQRVNGRQIEKIFMSYKWGELSNSEKFLGMGYSTFNNGSILLERDFAQQIYTMGYAGAALTVLPWLLVTCFGAIIVLLRWKKMLRLDVLVYAMALGCGLVSSYISGHTIDQFLTSSFMALLVGVLLDLVMRPKEQKN</sequence>